<proteinExistence type="inferred from homology"/>
<sequence>MYIWVLLQITMTIKRKITIAIEKRKKDGVLITENVPIRARVVYNGGRIELFTGYRIDASKWDEAKEKVRNGCTNKLKQSSSEINTAIQELSTIIDRIFKEYELKNEIPSFELLKDEIKRYSDKQTISATEKNLFTAFDEFVKNSGKRNDWTSATYTKFNTVRSHLFSFKSNFQFTDINEKTLLDYVSFLRIEKQMRNSTIEKQISFVKWFLKWCKNNNYTIAYNFEDFKPKLKETSKKIIFLTQEEIEQIKSTDLGTKSYLERVRDVLLFCCYTGLRYSDAFSLTRHDIKNDAIEFVTKKTNDMLRVELNKHSRAILEKYKDVPFEKGKALPVISNQKMNDYIKELGELAEINEPIRETYYVGNERIDEVKPKYEHLSTHVGRRTFICTALSLGIPVQVVMKWTGHSDYKSMKPYIDVADTIKANAMTKFDMI</sequence>
<dbReference type="CDD" id="cd01185">
    <property type="entry name" value="INTN1_C_like"/>
    <property type="match status" value="1"/>
</dbReference>
<keyword evidence="2" id="KW-0238">DNA-binding</keyword>
<organism evidence="5 6">
    <name type="scientific">Myroides marinus</name>
    <dbReference type="NCBI Taxonomy" id="703342"/>
    <lineage>
        <taxon>Bacteria</taxon>
        <taxon>Pseudomonadati</taxon>
        <taxon>Bacteroidota</taxon>
        <taxon>Flavobacteriia</taxon>
        <taxon>Flavobacteriales</taxon>
        <taxon>Flavobacteriaceae</taxon>
        <taxon>Myroides</taxon>
    </lineage>
</organism>
<evidence type="ECO:0000256" key="1">
    <source>
        <dbReference type="ARBA" id="ARBA00008857"/>
    </source>
</evidence>
<dbReference type="InterPro" id="IPR011010">
    <property type="entry name" value="DNA_brk_join_enz"/>
</dbReference>
<gene>
    <name evidence="5" type="ORF">SAMN04488018_1131</name>
</gene>
<feature type="domain" description="Tyr recombinase" evidence="4">
    <location>
        <begin position="237"/>
        <end position="428"/>
    </location>
</feature>
<dbReference type="SUPFAM" id="SSF56349">
    <property type="entry name" value="DNA breaking-rejoining enzymes"/>
    <property type="match status" value="1"/>
</dbReference>
<comment type="similarity">
    <text evidence="1">Belongs to the 'phage' integrase family.</text>
</comment>
<dbReference type="GO" id="GO:0015074">
    <property type="term" value="P:DNA integration"/>
    <property type="evidence" value="ECO:0007669"/>
    <property type="project" value="InterPro"/>
</dbReference>
<evidence type="ECO:0000256" key="3">
    <source>
        <dbReference type="ARBA" id="ARBA00023172"/>
    </source>
</evidence>
<dbReference type="GO" id="GO:0006310">
    <property type="term" value="P:DNA recombination"/>
    <property type="evidence" value="ECO:0007669"/>
    <property type="project" value="UniProtKB-KW"/>
</dbReference>
<dbReference type="Pfam" id="PF00589">
    <property type="entry name" value="Phage_integrase"/>
    <property type="match status" value="1"/>
</dbReference>
<dbReference type="EMBL" id="FNYS01000013">
    <property type="protein sequence ID" value="SEJ12366.1"/>
    <property type="molecule type" value="Genomic_DNA"/>
</dbReference>
<evidence type="ECO:0000313" key="6">
    <source>
        <dbReference type="Proteomes" id="UP000183077"/>
    </source>
</evidence>
<dbReference type="InterPro" id="IPR035386">
    <property type="entry name" value="Arm-DNA-bind_5"/>
</dbReference>
<dbReference type="InterPro" id="IPR010998">
    <property type="entry name" value="Integrase_recombinase_N"/>
</dbReference>
<evidence type="ECO:0000256" key="2">
    <source>
        <dbReference type="ARBA" id="ARBA00023125"/>
    </source>
</evidence>
<dbReference type="PANTHER" id="PTHR30349">
    <property type="entry name" value="PHAGE INTEGRASE-RELATED"/>
    <property type="match status" value="1"/>
</dbReference>
<dbReference type="InterPro" id="IPR050090">
    <property type="entry name" value="Tyrosine_recombinase_XerCD"/>
</dbReference>
<reference evidence="5 6" key="1">
    <citation type="submission" date="2016-10" db="EMBL/GenBank/DDBJ databases">
        <authorList>
            <person name="de Groot N.N."/>
        </authorList>
    </citation>
    <scope>NUCLEOTIDE SEQUENCE [LARGE SCALE GENOMIC DNA]</scope>
    <source>
        <strain evidence="5 6">DSM 23048</strain>
    </source>
</reference>
<dbReference type="GO" id="GO:0003677">
    <property type="term" value="F:DNA binding"/>
    <property type="evidence" value="ECO:0007669"/>
    <property type="project" value="UniProtKB-KW"/>
</dbReference>
<dbReference type="Pfam" id="PF17293">
    <property type="entry name" value="Arm-DNA-bind_5"/>
    <property type="match status" value="1"/>
</dbReference>
<dbReference type="Gene3D" id="1.10.443.10">
    <property type="entry name" value="Intergrase catalytic core"/>
    <property type="match status" value="1"/>
</dbReference>
<evidence type="ECO:0000259" key="4">
    <source>
        <dbReference type="PROSITE" id="PS51898"/>
    </source>
</evidence>
<dbReference type="PROSITE" id="PS51898">
    <property type="entry name" value="TYR_RECOMBINASE"/>
    <property type="match status" value="1"/>
</dbReference>
<dbReference type="Proteomes" id="UP000183077">
    <property type="component" value="Unassembled WGS sequence"/>
</dbReference>
<accession>A0A1H6W9H3</accession>
<name>A0A1H6W9H3_9FLAO</name>
<dbReference type="Pfam" id="PF13102">
    <property type="entry name" value="Phage_int_SAM_5"/>
    <property type="match status" value="1"/>
</dbReference>
<dbReference type="InterPro" id="IPR002104">
    <property type="entry name" value="Integrase_catalytic"/>
</dbReference>
<keyword evidence="3" id="KW-0233">DNA recombination</keyword>
<dbReference type="PANTHER" id="PTHR30349:SF64">
    <property type="entry name" value="PROPHAGE INTEGRASE INTD-RELATED"/>
    <property type="match status" value="1"/>
</dbReference>
<dbReference type="InterPro" id="IPR025269">
    <property type="entry name" value="SAM-like_dom"/>
</dbReference>
<dbReference type="Gene3D" id="1.10.150.130">
    <property type="match status" value="1"/>
</dbReference>
<dbReference type="AlphaFoldDB" id="A0A1H6W9H3"/>
<evidence type="ECO:0000313" key="5">
    <source>
        <dbReference type="EMBL" id="SEJ12366.1"/>
    </source>
</evidence>
<protein>
    <submittedName>
        <fullName evidence="5">Site-specific recombinase XerD</fullName>
    </submittedName>
</protein>
<dbReference type="InterPro" id="IPR013762">
    <property type="entry name" value="Integrase-like_cat_sf"/>
</dbReference>